<dbReference type="OrthoDB" id="9811036at2"/>
<evidence type="ECO:0000259" key="2">
    <source>
        <dbReference type="Pfam" id="PF11412"/>
    </source>
</evidence>
<feature type="domain" description="Thiol:disulfide interchange protein DsbD N-terminal" evidence="2">
    <location>
        <begin position="38"/>
        <end position="138"/>
    </location>
</feature>
<dbReference type="AlphaFoldDB" id="A0A1X6ZCB5"/>
<dbReference type="EMBL" id="FWFK01000004">
    <property type="protein sequence ID" value="SLN47416.1"/>
    <property type="molecule type" value="Genomic_DNA"/>
</dbReference>
<sequence length="266" mass="27801">MIRRALLALALCLSAVPVPAEQPSEVVSATLRPGWRQADGTHVAALHLRLAPGWKTYWRAPGDAGIPPEFDWSGSDNLASVDVNWPTPHVFHQSGMRSVGYASEVVLPLTIAARGRGDIALSGTVNIGVCEDICLPATLAVSGALPAEGGAIDPVIAAALAERPLSAAEAGVGAVRCRVAPGADGALGLVAEIEMPSLGRQEAVVIETANPAIWVAEPDATRRGSRLQAETRLVHVDGRPVSLDRSRLRFTILGDDRAVEITGCRG</sequence>
<feature type="chain" id="PRO_5012778544" description="Thiol:disulfide interchange protein DsbD N-terminal domain-containing protein" evidence="1">
    <location>
        <begin position="21"/>
        <end position="266"/>
    </location>
</feature>
<evidence type="ECO:0000256" key="1">
    <source>
        <dbReference type="SAM" id="SignalP"/>
    </source>
</evidence>
<protein>
    <recommendedName>
        <fullName evidence="2">Thiol:disulfide interchange protein DsbD N-terminal domain-containing protein</fullName>
    </recommendedName>
</protein>
<dbReference type="Pfam" id="PF11412">
    <property type="entry name" value="DsbD_N"/>
    <property type="match status" value="1"/>
</dbReference>
<reference evidence="3 4" key="1">
    <citation type="submission" date="2017-03" db="EMBL/GenBank/DDBJ databases">
        <authorList>
            <person name="Afonso C.L."/>
            <person name="Miller P.J."/>
            <person name="Scott M.A."/>
            <person name="Spackman E."/>
            <person name="Goraichik I."/>
            <person name="Dimitrov K.M."/>
            <person name="Suarez D.L."/>
            <person name="Swayne D.E."/>
        </authorList>
    </citation>
    <scope>NUCLEOTIDE SEQUENCE [LARGE SCALE GENOMIC DNA]</scope>
    <source>
        <strain evidence="3 4">CECT 8625</strain>
    </source>
</reference>
<dbReference type="Proteomes" id="UP000193570">
    <property type="component" value="Unassembled WGS sequence"/>
</dbReference>
<keyword evidence="1" id="KW-0732">Signal</keyword>
<dbReference type="InterPro" id="IPR028250">
    <property type="entry name" value="DsbDN"/>
</dbReference>
<feature type="signal peptide" evidence="1">
    <location>
        <begin position="1"/>
        <end position="20"/>
    </location>
</feature>
<keyword evidence="4" id="KW-1185">Reference proteome</keyword>
<proteinExistence type="predicted"/>
<evidence type="ECO:0000313" key="4">
    <source>
        <dbReference type="Proteomes" id="UP000193570"/>
    </source>
</evidence>
<accession>A0A1X6ZCB5</accession>
<gene>
    <name evidence="3" type="ORF">ROJ8625_02312</name>
</gene>
<dbReference type="RefSeq" id="WP_085792017.1">
    <property type="nucleotide sequence ID" value="NZ_FWFK01000004.1"/>
</dbReference>
<evidence type="ECO:0000313" key="3">
    <source>
        <dbReference type="EMBL" id="SLN47416.1"/>
    </source>
</evidence>
<name>A0A1X6ZCB5_9RHOB</name>
<organism evidence="3 4">
    <name type="scientific">Roseivivax jejudonensis</name>
    <dbReference type="NCBI Taxonomy" id="1529041"/>
    <lineage>
        <taxon>Bacteria</taxon>
        <taxon>Pseudomonadati</taxon>
        <taxon>Pseudomonadota</taxon>
        <taxon>Alphaproteobacteria</taxon>
        <taxon>Rhodobacterales</taxon>
        <taxon>Roseobacteraceae</taxon>
        <taxon>Roseivivax</taxon>
    </lineage>
</organism>